<feature type="binding site" description="axial binding residue" evidence="8">
    <location>
        <position position="452"/>
    </location>
    <ligand>
        <name>heme</name>
        <dbReference type="ChEBI" id="CHEBI:30413"/>
    </ligand>
    <ligandPart>
        <name>Fe</name>
        <dbReference type="ChEBI" id="CHEBI:18248"/>
    </ligandPart>
</feature>
<keyword evidence="5 9" id="KW-0560">Oxidoreductase</keyword>
<dbReference type="GeneID" id="38126994"/>
<evidence type="ECO:0000256" key="3">
    <source>
        <dbReference type="ARBA" id="ARBA00022617"/>
    </source>
</evidence>
<evidence type="ECO:0000256" key="4">
    <source>
        <dbReference type="ARBA" id="ARBA00022723"/>
    </source>
</evidence>
<keyword evidence="7 9" id="KW-0503">Monooxygenase</keyword>
<dbReference type="InterPro" id="IPR001128">
    <property type="entry name" value="Cyt_P450"/>
</dbReference>
<evidence type="ECO:0000256" key="9">
    <source>
        <dbReference type="RuleBase" id="RU000461"/>
    </source>
</evidence>
<keyword evidence="10" id="KW-0472">Membrane</keyword>
<evidence type="ECO:0000256" key="1">
    <source>
        <dbReference type="ARBA" id="ARBA00001971"/>
    </source>
</evidence>
<dbReference type="AlphaFoldDB" id="A0A397GX41"/>
<keyword evidence="3 8" id="KW-0349">Heme</keyword>
<keyword evidence="10" id="KW-0812">Transmembrane</keyword>
<dbReference type="InterPro" id="IPR050121">
    <property type="entry name" value="Cytochrome_P450_monoxygenase"/>
</dbReference>
<dbReference type="PRINTS" id="PR00385">
    <property type="entry name" value="P450"/>
</dbReference>
<keyword evidence="6 8" id="KW-0408">Iron</keyword>
<evidence type="ECO:0000256" key="7">
    <source>
        <dbReference type="ARBA" id="ARBA00023033"/>
    </source>
</evidence>
<dbReference type="GO" id="GO:0004497">
    <property type="term" value="F:monooxygenase activity"/>
    <property type="evidence" value="ECO:0007669"/>
    <property type="project" value="UniProtKB-KW"/>
</dbReference>
<evidence type="ECO:0000256" key="6">
    <source>
        <dbReference type="ARBA" id="ARBA00023004"/>
    </source>
</evidence>
<dbReference type="EMBL" id="NKHU02000098">
    <property type="protein sequence ID" value="RHZ55551.1"/>
    <property type="molecule type" value="Genomic_DNA"/>
</dbReference>
<protein>
    <submittedName>
        <fullName evidence="11">Uncharacterized protein</fullName>
    </submittedName>
</protein>
<proteinExistence type="inferred from homology"/>
<dbReference type="PANTHER" id="PTHR24305">
    <property type="entry name" value="CYTOCHROME P450"/>
    <property type="match status" value="1"/>
</dbReference>
<evidence type="ECO:0000256" key="8">
    <source>
        <dbReference type="PIRSR" id="PIRSR602401-1"/>
    </source>
</evidence>
<comment type="similarity">
    <text evidence="2 9">Belongs to the cytochrome P450 family.</text>
</comment>
<evidence type="ECO:0000256" key="5">
    <source>
        <dbReference type="ARBA" id="ARBA00023002"/>
    </source>
</evidence>
<dbReference type="InterPro" id="IPR036396">
    <property type="entry name" value="Cyt_P450_sf"/>
</dbReference>
<dbReference type="Gene3D" id="1.10.630.10">
    <property type="entry name" value="Cytochrome P450"/>
    <property type="match status" value="1"/>
</dbReference>
<dbReference type="GO" id="GO:0044283">
    <property type="term" value="P:small molecule biosynthetic process"/>
    <property type="evidence" value="ECO:0007669"/>
    <property type="project" value="UniProtKB-ARBA"/>
</dbReference>
<dbReference type="PROSITE" id="PS00086">
    <property type="entry name" value="CYTOCHROME_P450"/>
    <property type="match status" value="1"/>
</dbReference>
<dbReference type="SUPFAM" id="SSF48264">
    <property type="entry name" value="Cytochrome P450"/>
    <property type="match status" value="1"/>
</dbReference>
<dbReference type="PRINTS" id="PR00463">
    <property type="entry name" value="EP450I"/>
</dbReference>
<dbReference type="GO" id="GO:0005506">
    <property type="term" value="F:iron ion binding"/>
    <property type="evidence" value="ECO:0007669"/>
    <property type="project" value="InterPro"/>
</dbReference>
<evidence type="ECO:0000313" key="12">
    <source>
        <dbReference type="Proteomes" id="UP000215305"/>
    </source>
</evidence>
<gene>
    <name evidence="11" type="ORF">CDV56_105020</name>
</gene>
<dbReference type="Pfam" id="PF00067">
    <property type="entry name" value="p450"/>
    <property type="match status" value="1"/>
</dbReference>
<accession>A0A397GX41</accession>
<dbReference type="Proteomes" id="UP000215305">
    <property type="component" value="Unassembled WGS sequence"/>
</dbReference>
<comment type="caution">
    <text evidence="11">The sequence shown here is derived from an EMBL/GenBank/DDBJ whole genome shotgun (WGS) entry which is preliminary data.</text>
</comment>
<name>A0A397GX41_ASPTH</name>
<dbReference type="GO" id="GO:0020037">
    <property type="term" value="F:heme binding"/>
    <property type="evidence" value="ECO:0007669"/>
    <property type="project" value="InterPro"/>
</dbReference>
<evidence type="ECO:0000256" key="2">
    <source>
        <dbReference type="ARBA" id="ARBA00010617"/>
    </source>
</evidence>
<dbReference type="OrthoDB" id="1470350at2759"/>
<dbReference type="VEuPathDB" id="FungiDB:CDV56_105020"/>
<dbReference type="GO" id="GO:0016705">
    <property type="term" value="F:oxidoreductase activity, acting on paired donors, with incorporation or reduction of molecular oxygen"/>
    <property type="evidence" value="ECO:0007669"/>
    <property type="project" value="InterPro"/>
</dbReference>
<evidence type="ECO:0000313" key="11">
    <source>
        <dbReference type="EMBL" id="RHZ55551.1"/>
    </source>
</evidence>
<keyword evidence="10" id="KW-1133">Transmembrane helix</keyword>
<dbReference type="InterPro" id="IPR017972">
    <property type="entry name" value="Cyt_P450_CS"/>
</dbReference>
<keyword evidence="4 8" id="KW-0479">Metal-binding</keyword>
<dbReference type="InterPro" id="IPR002401">
    <property type="entry name" value="Cyt_P450_E_grp-I"/>
</dbReference>
<dbReference type="PANTHER" id="PTHR24305:SF210">
    <property type="entry name" value="CYTOCHROME P450 MONOOXYGENASE ASQL-RELATED"/>
    <property type="match status" value="1"/>
</dbReference>
<keyword evidence="12" id="KW-1185">Reference proteome</keyword>
<feature type="transmembrane region" description="Helical" evidence="10">
    <location>
        <begin position="7"/>
        <end position="30"/>
    </location>
</feature>
<evidence type="ECO:0000256" key="10">
    <source>
        <dbReference type="SAM" id="Phobius"/>
    </source>
</evidence>
<comment type="cofactor">
    <cofactor evidence="1 8">
        <name>heme</name>
        <dbReference type="ChEBI" id="CHEBI:30413"/>
    </cofactor>
</comment>
<dbReference type="RefSeq" id="XP_026614378.1">
    <property type="nucleotide sequence ID" value="XM_026758639.1"/>
</dbReference>
<dbReference type="CDD" id="cd11058">
    <property type="entry name" value="CYP60B-like"/>
    <property type="match status" value="1"/>
</dbReference>
<reference evidence="11" key="1">
    <citation type="submission" date="2018-08" db="EMBL/GenBank/DDBJ databases">
        <title>Draft genome sequence of azole-resistant Aspergillus thermomutatus (Neosartorya pseudofischeri) strain HMR AF 39, isolated from a human nasal aspirate.</title>
        <authorList>
            <person name="Parent-Michaud M."/>
            <person name="Dufresne P.J."/>
            <person name="Fournier E."/>
            <person name="Martineau C."/>
            <person name="Moreira S."/>
            <person name="Perkins V."/>
            <person name="De Repentigny L."/>
            <person name="Dufresne S.F."/>
        </authorList>
    </citation>
    <scope>NUCLEOTIDE SEQUENCE [LARGE SCALE GENOMIC DNA]</scope>
    <source>
        <strain evidence="11">HMR AF 39</strain>
    </source>
</reference>
<dbReference type="STRING" id="41047.A0A397GX41"/>
<sequence length="509" mass="57832">MSIPFTFWSLNGLMVAAGSSLIAGIVFFIGKCIYNLFFHPLASYPGPWLGRATRLHYVYHQLAGDLPYKTLDWHNTYGEVVRVAPDELSYNSSRAYHDVHVWRDNDLRSGLEKDKTWYSQSINSVPVIVTAENKDHSRLRGIMVHAFSDRALARQEPLINSYVDLLMRRLRELPTDQPIDMVPWFTSTAMDVILDLSFGKSVGCLENTVNGELHPWVRLISGHVKQGLYVQAWRRLPALISRNALVNLVLARIGRVWMEQFQVTTRMARERIAAGPGREDFVTHLLRENSEKDGMTIPELEIASSIFMTAGSDTNATLLCGCLYYALRDPKIWSRLTDEICGSVTQESEMTFTRLQKLPFLNAVIEEALRVYVVVPTTFPRRTPPKGATICGRFVPGDYAVGMNGYAAALSEKNFARASEFHPERWLAEPDPRFARDDKKAHQPFSTGPRNCLGKSMALAVARSVIARLVWNFDVQLAPESRDWAANQEIYVMFVKTPLMCWLKERKRL</sequence>
<organism evidence="11 12">
    <name type="scientific">Aspergillus thermomutatus</name>
    <name type="common">Neosartorya pseudofischeri</name>
    <dbReference type="NCBI Taxonomy" id="41047"/>
    <lineage>
        <taxon>Eukaryota</taxon>
        <taxon>Fungi</taxon>
        <taxon>Dikarya</taxon>
        <taxon>Ascomycota</taxon>
        <taxon>Pezizomycotina</taxon>
        <taxon>Eurotiomycetes</taxon>
        <taxon>Eurotiomycetidae</taxon>
        <taxon>Eurotiales</taxon>
        <taxon>Aspergillaceae</taxon>
        <taxon>Aspergillus</taxon>
        <taxon>Aspergillus subgen. Fumigati</taxon>
    </lineage>
</organism>